<dbReference type="Gene3D" id="1.10.10.10">
    <property type="entry name" value="Winged helix-like DNA-binding domain superfamily/Winged helix DNA-binding domain"/>
    <property type="match status" value="1"/>
</dbReference>
<name>W7IV25_9PSEU</name>
<accession>W7IV25</accession>
<dbReference type="GO" id="GO:0032993">
    <property type="term" value="C:protein-DNA complex"/>
    <property type="evidence" value="ECO:0007669"/>
    <property type="project" value="TreeGrafter"/>
</dbReference>
<evidence type="ECO:0000313" key="6">
    <source>
        <dbReference type="EMBL" id="EWC60582.1"/>
    </source>
</evidence>
<evidence type="ECO:0000256" key="3">
    <source>
        <dbReference type="ARBA" id="ARBA00023125"/>
    </source>
</evidence>
<dbReference type="EMBL" id="AYXG01000151">
    <property type="protein sequence ID" value="EWC60582.1"/>
    <property type="molecule type" value="Genomic_DNA"/>
</dbReference>
<dbReference type="RefSeq" id="WP_035284956.1">
    <property type="nucleotide sequence ID" value="NZ_AYXG01000151.1"/>
</dbReference>
<proteinExistence type="inferred from homology"/>
<gene>
    <name evidence="6" type="ORF">UO65_4113</name>
</gene>
<dbReference type="InterPro" id="IPR036390">
    <property type="entry name" value="WH_DNA-bd_sf"/>
</dbReference>
<dbReference type="InterPro" id="IPR005119">
    <property type="entry name" value="LysR_subst-bd"/>
</dbReference>
<protein>
    <submittedName>
        <fullName evidence="6">LysR-family transcriptional regulator</fullName>
    </submittedName>
</protein>
<comment type="similarity">
    <text evidence="1">Belongs to the LysR transcriptional regulatory family.</text>
</comment>
<dbReference type="SUPFAM" id="SSF46785">
    <property type="entry name" value="Winged helix' DNA-binding domain"/>
    <property type="match status" value="1"/>
</dbReference>
<keyword evidence="3" id="KW-0238">DNA-binding</keyword>
<dbReference type="Gene3D" id="3.40.190.10">
    <property type="entry name" value="Periplasmic binding protein-like II"/>
    <property type="match status" value="2"/>
</dbReference>
<dbReference type="Pfam" id="PF00126">
    <property type="entry name" value="HTH_1"/>
    <property type="match status" value="1"/>
</dbReference>
<keyword evidence="2" id="KW-0805">Transcription regulation</keyword>
<evidence type="ECO:0000259" key="5">
    <source>
        <dbReference type="PROSITE" id="PS50931"/>
    </source>
</evidence>
<dbReference type="Proteomes" id="UP000019277">
    <property type="component" value="Unassembled WGS sequence"/>
</dbReference>
<feature type="domain" description="HTH lysR-type" evidence="5">
    <location>
        <begin position="1"/>
        <end position="53"/>
    </location>
</feature>
<dbReference type="InterPro" id="IPR036388">
    <property type="entry name" value="WH-like_DNA-bd_sf"/>
</dbReference>
<keyword evidence="4" id="KW-0804">Transcription</keyword>
<dbReference type="eggNOG" id="COG0583">
    <property type="taxonomic scope" value="Bacteria"/>
</dbReference>
<dbReference type="PANTHER" id="PTHR30346">
    <property type="entry name" value="TRANSCRIPTIONAL DUAL REGULATOR HCAR-RELATED"/>
    <property type="match status" value="1"/>
</dbReference>
<reference evidence="6 7" key="1">
    <citation type="journal article" date="2014" name="Genome Announc.">
        <title>Draft Genome Sequence of the Antitrypanosomally Active Sponge-Associated Bacterium Actinokineospora sp. Strain EG49.</title>
        <authorList>
            <person name="Harjes J."/>
            <person name="Ryu T."/>
            <person name="Abdelmohsen U.R."/>
            <person name="Moitinho-Silva L."/>
            <person name="Horn H."/>
            <person name="Ravasi T."/>
            <person name="Hentschel U."/>
        </authorList>
    </citation>
    <scope>NUCLEOTIDE SEQUENCE [LARGE SCALE GENOMIC DNA]</scope>
    <source>
        <strain evidence="6 7">EG49</strain>
    </source>
</reference>
<comment type="caution">
    <text evidence="6">The sequence shown here is derived from an EMBL/GenBank/DDBJ whole genome shotgun (WGS) entry which is preliminary data.</text>
</comment>
<dbReference type="CDD" id="cd08414">
    <property type="entry name" value="PBP2_LTTR_aromatics_like"/>
    <property type="match status" value="1"/>
</dbReference>
<dbReference type="STRING" id="909613.UO65_4113"/>
<dbReference type="SUPFAM" id="SSF53850">
    <property type="entry name" value="Periplasmic binding protein-like II"/>
    <property type="match status" value="1"/>
</dbReference>
<organism evidence="6 7">
    <name type="scientific">Actinokineospora spheciospongiae</name>
    <dbReference type="NCBI Taxonomy" id="909613"/>
    <lineage>
        <taxon>Bacteria</taxon>
        <taxon>Bacillati</taxon>
        <taxon>Actinomycetota</taxon>
        <taxon>Actinomycetes</taxon>
        <taxon>Pseudonocardiales</taxon>
        <taxon>Pseudonocardiaceae</taxon>
        <taxon>Actinokineospora</taxon>
    </lineage>
</organism>
<dbReference type="PROSITE" id="PS50931">
    <property type="entry name" value="HTH_LYSR"/>
    <property type="match status" value="1"/>
</dbReference>
<evidence type="ECO:0000313" key="7">
    <source>
        <dbReference type="Proteomes" id="UP000019277"/>
    </source>
</evidence>
<evidence type="ECO:0000256" key="1">
    <source>
        <dbReference type="ARBA" id="ARBA00009437"/>
    </source>
</evidence>
<evidence type="ECO:0000256" key="4">
    <source>
        <dbReference type="ARBA" id="ARBA00023163"/>
    </source>
</evidence>
<evidence type="ECO:0000256" key="2">
    <source>
        <dbReference type="ARBA" id="ARBA00023015"/>
    </source>
</evidence>
<dbReference type="InterPro" id="IPR000847">
    <property type="entry name" value="LysR_HTH_N"/>
</dbReference>
<keyword evidence="7" id="KW-1185">Reference proteome</keyword>
<dbReference type="OrthoDB" id="3636008at2"/>
<dbReference type="Pfam" id="PF03466">
    <property type="entry name" value="LysR_substrate"/>
    <property type="match status" value="1"/>
</dbReference>
<dbReference type="AlphaFoldDB" id="W7IV25"/>
<sequence length="297" mass="32113">MEFLVAVAETQHFGRAAERLGVGLEELTRWSREVERETGLGLFERTVRRVRLTETGTRLEAGALAALAAVRGVTTLVESLRHGWSGSVALAYVPGSAHLVRGLVARVERDRVGLEVEPQSMWGVRALGSLGRGEVSFAVVRDPLPEEGVESLVLGAYRDRQVAVASPGPLAGREQIGLAEFEGQGFLLTEREVGPAVHDATVRFLAEHGVAPVWRHHRLQEQDQQLALVAAGVGSALVHPHEDEVLHPGVAVVPLREQGPEHRFHLVWRADDTSPLVTAVIAAAEAMTTGRRAAQRG</sequence>
<dbReference type="GO" id="GO:0003700">
    <property type="term" value="F:DNA-binding transcription factor activity"/>
    <property type="evidence" value="ECO:0007669"/>
    <property type="project" value="InterPro"/>
</dbReference>
<dbReference type="GO" id="GO:0003677">
    <property type="term" value="F:DNA binding"/>
    <property type="evidence" value="ECO:0007669"/>
    <property type="project" value="UniProtKB-KW"/>
</dbReference>
<dbReference type="PANTHER" id="PTHR30346:SF0">
    <property type="entry name" value="HCA OPERON TRANSCRIPTIONAL ACTIVATOR HCAR"/>
    <property type="match status" value="1"/>
</dbReference>